<organism evidence="2">
    <name type="scientific">Sesamum radiatum</name>
    <name type="common">Black benniseed</name>
    <dbReference type="NCBI Taxonomy" id="300843"/>
    <lineage>
        <taxon>Eukaryota</taxon>
        <taxon>Viridiplantae</taxon>
        <taxon>Streptophyta</taxon>
        <taxon>Embryophyta</taxon>
        <taxon>Tracheophyta</taxon>
        <taxon>Spermatophyta</taxon>
        <taxon>Magnoliopsida</taxon>
        <taxon>eudicotyledons</taxon>
        <taxon>Gunneridae</taxon>
        <taxon>Pentapetalae</taxon>
        <taxon>asterids</taxon>
        <taxon>lamiids</taxon>
        <taxon>Lamiales</taxon>
        <taxon>Pedaliaceae</taxon>
        <taxon>Sesamum</taxon>
    </lineage>
</organism>
<name>A0AAW2NR01_SESRA</name>
<sequence length="204" mass="23464">MEAFCHKLGQTLRLTDRENSRVVVPDGLWSIDSESHKLFLVGRLLSTKQPKFEALAASVKSMFNPVKGLEMRRLEEGRFLLRFNHILDRNRAMDGCPWCFEKNVLILNGVGVNENPMHVNLDWCDFFVHIHDLPLSKMNFGIASLIGNTLGRFRDLEMAEFGRAWGFSNRIRVAINVTQPLIRALRVRTTMGDELVVSFTYERL</sequence>
<evidence type="ECO:0000259" key="1">
    <source>
        <dbReference type="Pfam" id="PF14111"/>
    </source>
</evidence>
<dbReference type="EMBL" id="JACGWJ010000019">
    <property type="protein sequence ID" value="KAL0345400.1"/>
    <property type="molecule type" value="Genomic_DNA"/>
</dbReference>
<dbReference type="AlphaFoldDB" id="A0AAW2NR01"/>
<dbReference type="InterPro" id="IPR040256">
    <property type="entry name" value="At4g02000-like"/>
</dbReference>
<evidence type="ECO:0000313" key="2">
    <source>
        <dbReference type="EMBL" id="KAL0345400.1"/>
    </source>
</evidence>
<accession>A0AAW2NR01</accession>
<reference evidence="2" key="1">
    <citation type="submission" date="2020-06" db="EMBL/GenBank/DDBJ databases">
        <authorList>
            <person name="Li T."/>
            <person name="Hu X."/>
            <person name="Zhang T."/>
            <person name="Song X."/>
            <person name="Zhang H."/>
            <person name="Dai N."/>
            <person name="Sheng W."/>
            <person name="Hou X."/>
            <person name="Wei L."/>
        </authorList>
    </citation>
    <scope>NUCLEOTIDE SEQUENCE</scope>
    <source>
        <strain evidence="2">G02</strain>
        <tissue evidence="2">Leaf</tissue>
    </source>
</reference>
<dbReference type="PANTHER" id="PTHR31286:SF153">
    <property type="entry name" value="DUF4283 DOMAIN PROTEIN"/>
    <property type="match status" value="1"/>
</dbReference>
<gene>
    <name evidence="2" type="ORF">Sradi_4371300</name>
</gene>
<protein>
    <recommendedName>
        <fullName evidence="1">DUF4283 domain-containing protein</fullName>
    </recommendedName>
</protein>
<comment type="caution">
    <text evidence="2">The sequence shown here is derived from an EMBL/GenBank/DDBJ whole genome shotgun (WGS) entry which is preliminary data.</text>
</comment>
<feature type="domain" description="DUF4283" evidence="1">
    <location>
        <begin position="33"/>
        <end position="107"/>
    </location>
</feature>
<proteinExistence type="predicted"/>
<dbReference type="InterPro" id="IPR025558">
    <property type="entry name" value="DUF4283"/>
</dbReference>
<dbReference type="PANTHER" id="PTHR31286">
    <property type="entry name" value="GLYCINE-RICH CELL WALL STRUCTURAL PROTEIN 1.8-LIKE"/>
    <property type="match status" value="1"/>
</dbReference>
<dbReference type="Pfam" id="PF14111">
    <property type="entry name" value="DUF4283"/>
    <property type="match status" value="1"/>
</dbReference>
<reference evidence="2" key="2">
    <citation type="journal article" date="2024" name="Plant">
        <title>Genomic evolution and insights into agronomic trait innovations of Sesamum species.</title>
        <authorList>
            <person name="Miao H."/>
            <person name="Wang L."/>
            <person name="Qu L."/>
            <person name="Liu H."/>
            <person name="Sun Y."/>
            <person name="Le M."/>
            <person name="Wang Q."/>
            <person name="Wei S."/>
            <person name="Zheng Y."/>
            <person name="Lin W."/>
            <person name="Duan Y."/>
            <person name="Cao H."/>
            <person name="Xiong S."/>
            <person name="Wang X."/>
            <person name="Wei L."/>
            <person name="Li C."/>
            <person name="Ma Q."/>
            <person name="Ju M."/>
            <person name="Zhao R."/>
            <person name="Li G."/>
            <person name="Mu C."/>
            <person name="Tian Q."/>
            <person name="Mei H."/>
            <person name="Zhang T."/>
            <person name="Gao T."/>
            <person name="Zhang H."/>
        </authorList>
    </citation>
    <scope>NUCLEOTIDE SEQUENCE</scope>
    <source>
        <strain evidence="2">G02</strain>
    </source>
</reference>